<protein>
    <submittedName>
        <fullName evidence="1">Uncharacterized protein</fullName>
    </submittedName>
</protein>
<gene>
    <name evidence="1" type="ORF">A9C11_26235</name>
</gene>
<reference evidence="1 2" key="1">
    <citation type="submission" date="2016-05" db="EMBL/GenBank/DDBJ databases">
        <title>Genome Sequence of Pseudomonas citronellolis Strain SJTE-3, an Estrogens and Persistent Organic Pollutants degradation strain.</title>
        <authorList>
            <person name="Liang R."/>
        </authorList>
    </citation>
    <scope>NUCLEOTIDE SEQUENCE [LARGE SCALE GENOMIC DNA]</scope>
    <source>
        <strain evidence="1 2">SJTE-3</strain>
    </source>
</reference>
<dbReference type="AlphaFoldDB" id="A0A1A9KIA7"/>
<dbReference type="EMBL" id="CP015878">
    <property type="protein sequence ID" value="ANI17268.1"/>
    <property type="molecule type" value="Genomic_DNA"/>
</dbReference>
<organism evidence="1 2">
    <name type="scientific">Pseudomonas citronellolis</name>
    <dbReference type="NCBI Taxonomy" id="53408"/>
    <lineage>
        <taxon>Bacteria</taxon>
        <taxon>Pseudomonadati</taxon>
        <taxon>Pseudomonadota</taxon>
        <taxon>Gammaproteobacteria</taxon>
        <taxon>Pseudomonadales</taxon>
        <taxon>Pseudomonadaceae</taxon>
        <taxon>Pseudomonas</taxon>
    </lineage>
</organism>
<name>A0A1A9KIA7_9PSED</name>
<evidence type="ECO:0000313" key="2">
    <source>
        <dbReference type="Proteomes" id="UP000077748"/>
    </source>
</evidence>
<evidence type="ECO:0000313" key="1">
    <source>
        <dbReference type="EMBL" id="ANI17268.1"/>
    </source>
</evidence>
<dbReference type="Proteomes" id="UP000077748">
    <property type="component" value="Chromosome"/>
</dbReference>
<accession>A0A1A9KIA7</accession>
<sequence length="98" mass="10443">MNASRLAVDLAGLADAVLAVDHLAHGGIGEVDFRQVHVDRVVNDLGVVAFADFGFMLEDDTAVIGPAIHVMQWVFRVAGFFGGFPEIDNCAVGDGPYR</sequence>
<proteinExistence type="predicted"/>